<dbReference type="GO" id="GO:0005576">
    <property type="term" value="C:extracellular region"/>
    <property type="evidence" value="ECO:0007669"/>
    <property type="project" value="UniProtKB-SubCell"/>
</dbReference>
<dbReference type="FunFam" id="1.20.1070.10:FF:000117">
    <property type="entry name" value="adhesion G-protein coupled receptor G1"/>
    <property type="match status" value="1"/>
</dbReference>
<feature type="transmembrane region" description="Helical" evidence="25">
    <location>
        <begin position="597"/>
        <end position="620"/>
    </location>
</feature>
<dbReference type="InterPro" id="IPR000203">
    <property type="entry name" value="GPS"/>
</dbReference>
<keyword evidence="8" id="KW-0964">Secreted</keyword>
<accession>A0A6I8PLW3</accession>
<dbReference type="GO" id="GO:0008285">
    <property type="term" value="P:negative regulation of cell population proliferation"/>
    <property type="evidence" value="ECO:0007669"/>
    <property type="project" value="Ensembl"/>
</dbReference>
<dbReference type="GO" id="GO:0021819">
    <property type="term" value="P:layer formation in cerebral cortex"/>
    <property type="evidence" value="ECO:0007669"/>
    <property type="project" value="Ensembl"/>
</dbReference>
<keyword evidence="22" id="KW-0807">Transducer</keyword>
<feature type="domain" description="G-protein coupled receptors family 2 profile 2" evidence="27">
    <location>
        <begin position="395"/>
        <end position="651"/>
    </location>
</feature>
<keyword evidence="13" id="KW-0832">Ubl conjugation</keyword>
<dbReference type="InParanoid" id="A0A6I8PLW3"/>
<dbReference type="GO" id="GO:0035025">
    <property type="term" value="P:positive regulation of Rho protein signal transduction"/>
    <property type="evidence" value="ECO:0007669"/>
    <property type="project" value="Ensembl"/>
</dbReference>
<dbReference type="Gene3D" id="2.60.220.50">
    <property type="match status" value="1"/>
</dbReference>
<evidence type="ECO:0000256" key="12">
    <source>
        <dbReference type="ARBA" id="ARBA00022782"/>
    </source>
</evidence>
<evidence type="ECO:0000259" key="26">
    <source>
        <dbReference type="PROSITE" id="PS50221"/>
    </source>
</evidence>
<evidence type="ECO:0000256" key="8">
    <source>
        <dbReference type="ARBA" id="ARBA00022525"/>
    </source>
</evidence>
<gene>
    <name evidence="28" type="primary">ADGRG1</name>
</gene>
<dbReference type="InterPro" id="IPR003910">
    <property type="entry name" value="GPR1/GPR3/GPR5"/>
</dbReference>
<dbReference type="PROSITE" id="PS50221">
    <property type="entry name" value="GAIN_B"/>
    <property type="match status" value="1"/>
</dbReference>
<evidence type="ECO:0000256" key="17">
    <source>
        <dbReference type="ARBA" id="ARBA00023040"/>
    </source>
</evidence>
<keyword evidence="16 25" id="KW-1133">Transmembrane helix</keyword>
<feature type="transmembrane region" description="Helical" evidence="25">
    <location>
        <begin position="503"/>
        <end position="525"/>
    </location>
</feature>
<dbReference type="GO" id="GO:0007186">
    <property type="term" value="P:G protein-coupled receptor signaling pathway"/>
    <property type="evidence" value="ECO:0000318"/>
    <property type="project" value="GO_Central"/>
</dbReference>
<dbReference type="Pfam" id="PF18619">
    <property type="entry name" value="GAIN_A"/>
    <property type="match status" value="1"/>
</dbReference>
<dbReference type="Proteomes" id="UP000002279">
    <property type="component" value="Chromosome 11"/>
</dbReference>
<dbReference type="GO" id="GO:2001223">
    <property type="term" value="P:negative regulation of neuron migration"/>
    <property type="evidence" value="ECO:0007669"/>
    <property type="project" value="Ensembl"/>
</dbReference>
<dbReference type="Pfam" id="PF01825">
    <property type="entry name" value="GPS"/>
    <property type="match status" value="1"/>
</dbReference>
<dbReference type="GO" id="GO:0007166">
    <property type="term" value="P:cell surface receptor signaling pathway"/>
    <property type="evidence" value="ECO:0007669"/>
    <property type="project" value="InterPro"/>
</dbReference>
<keyword evidence="29" id="KW-1185">Reference proteome</keyword>
<evidence type="ECO:0000256" key="20">
    <source>
        <dbReference type="ARBA" id="ARBA00023170"/>
    </source>
</evidence>
<dbReference type="SMART" id="SM00303">
    <property type="entry name" value="GPS"/>
    <property type="match status" value="1"/>
</dbReference>
<dbReference type="GO" id="GO:0007266">
    <property type="term" value="P:Rho protein signal transduction"/>
    <property type="evidence" value="ECO:0007669"/>
    <property type="project" value="Ensembl"/>
</dbReference>
<feature type="domain" description="GAIN-B" evidence="26">
    <location>
        <begin position="232"/>
        <end position="387"/>
    </location>
</feature>
<evidence type="ECO:0000256" key="14">
    <source>
        <dbReference type="ARBA" id="ARBA00022889"/>
    </source>
</evidence>
<evidence type="ECO:0000256" key="7">
    <source>
        <dbReference type="ARBA" id="ARBA00022475"/>
    </source>
</evidence>
<evidence type="ECO:0000256" key="5">
    <source>
        <dbReference type="ARBA" id="ARBA00019701"/>
    </source>
</evidence>
<dbReference type="GO" id="GO:0160221">
    <property type="term" value="P:Rho-activating G protein-coupled receptor signaling pathway"/>
    <property type="evidence" value="ECO:0007669"/>
    <property type="project" value="Ensembl"/>
</dbReference>
<dbReference type="PROSITE" id="PS50261">
    <property type="entry name" value="G_PROTEIN_RECEP_F2_4"/>
    <property type="match status" value="1"/>
</dbReference>
<keyword evidence="15" id="KW-0524">Neurogenesis</keyword>
<dbReference type="PANTHER" id="PTHR12011:SF318">
    <property type="entry name" value="ADHESION G-PROTEIN COUPLED RECEPTOR G1"/>
    <property type="match status" value="1"/>
</dbReference>
<evidence type="ECO:0000256" key="22">
    <source>
        <dbReference type="ARBA" id="ARBA00023224"/>
    </source>
</evidence>
<evidence type="ECO:0000256" key="10">
    <source>
        <dbReference type="ARBA" id="ARBA00022692"/>
    </source>
</evidence>
<evidence type="ECO:0000256" key="18">
    <source>
        <dbReference type="ARBA" id="ARBA00023136"/>
    </source>
</evidence>
<keyword evidence="12" id="KW-0221">Differentiation</keyword>
<evidence type="ECO:0000256" key="13">
    <source>
        <dbReference type="ARBA" id="ARBA00022843"/>
    </source>
</evidence>
<dbReference type="GO" id="GO:0050840">
    <property type="term" value="F:extracellular matrix binding"/>
    <property type="evidence" value="ECO:0007669"/>
    <property type="project" value="Ensembl"/>
</dbReference>
<evidence type="ECO:0000256" key="23">
    <source>
        <dbReference type="ARBA" id="ARBA00033134"/>
    </source>
</evidence>
<keyword evidence="10 25" id="KW-0812">Transmembrane</keyword>
<comment type="subcellular location">
    <subcellularLocation>
        <location evidence="3">Cell membrane</location>
        <topology evidence="3">Multi-pass membrane protein</topology>
    </subcellularLocation>
    <subcellularLocation>
        <location evidence="1">Membrane raft</location>
    </subcellularLocation>
    <subcellularLocation>
        <location evidence="2">Secreted</location>
    </subcellularLocation>
</comment>
<evidence type="ECO:0000256" key="6">
    <source>
        <dbReference type="ARBA" id="ARBA00022473"/>
    </source>
</evidence>
<proteinExistence type="inferred from homology"/>
<keyword evidence="9" id="KW-0358">Heparin-binding</keyword>
<keyword evidence="21" id="KW-0325">Glycoprotein</keyword>
<keyword evidence="14" id="KW-0130">Cell adhesion</keyword>
<evidence type="ECO:0000256" key="4">
    <source>
        <dbReference type="ARBA" id="ARBA00010933"/>
    </source>
</evidence>
<dbReference type="InterPro" id="IPR040679">
    <property type="entry name" value="PLL"/>
</dbReference>
<evidence type="ECO:0000256" key="11">
    <source>
        <dbReference type="ARBA" id="ARBA00022729"/>
    </source>
</evidence>
<reference evidence="28 29" key="1">
    <citation type="journal article" date="2008" name="Nature">
        <title>Genome analysis of the platypus reveals unique signatures of evolution.</title>
        <authorList>
            <person name="Warren W.C."/>
            <person name="Hillier L.W."/>
            <person name="Marshall Graves J.A."/>
            <person name="Birney E."/>
            <person name="Ponting C.P."/>
            <person name="Grutzner F."/>
            <person name="Belov K."/>
            <person name="Miller W."/>
            <person name="Clarke L."/>
            <person name="Chinwalla A.T."/>
            <person name="Yang S.P."/>
            <person name="Heger A."/>
            <person name="Locke D.P."/>
            <person name="Miethke P."/>
            <person name="Waters P.D."/>
            <person name="Veyrunes F."/>
            <person name="Fulton L."/>
            <person name="Fulton B."/>
            <person name="Graves T."/>
            <person name="Wallis J."/>
            <person name="Puente X.S."/>
            <person name="Lopez-Otin C."/>
            <person name="Ordonez G.R."/>
            <person name="Eichler E.E."/>
            <person name="Chen L."/>
            <person name="Cheng Z."/>
            <person name="Deakin J.E."/>
            <person name="Alsop A."/>
            <person name="Thompson K."/>
            <person name="Kirby P."/>
            <person name="Papenfuss A.T."/>
            <person name="Wakefield M.J."/>
            <person name="Olender T."/>
            <person name="Lancet D."/>
            <person name="Huttley G.A."/>
            <person name="Smit A.F."/>
            <person name="Pask A."/>
            <person name="Temple-Smith P."/>
            <person name="Batzer M.A."/>
            <person name="Walker J.A."/>
            <person name="Konkel M.K."/>
            <person name="Harris R.S."/>
            <person name="Whittington C.M."/>
            <person name="Wong E.S."/>
            <person name="Gemmell N.J."/>
            <person name="Buschiazzo E."/>
            <person name="Vargas Jentzsch I.M."/>
            <person name="Merkel A."/>
            <person name="Schmitz J."/>
            <person name="Zemann A."/>
            <person name="Churakov G."/>
            <person name="Kriegs J.O."/>
            <person name="Brosius J."/>
            <person name="Murchison E.P."/>
            <person name="Sachidanandam R."/>
            <person name="Smith C."/>
            <person name="Hannon G.J."/>
            <person name="Tsend-Ayush E."/>
            <person name="McMillan D."/>
            <person name="Attenborough R."/>
            <person name="Rens W."/>
            <person name="Ferguson-Smith M."/>
            <person name="Lefevre C.M."/>
            <person name="Sharp J.A."/>
            <person name="Nicholas K.R."/>
            <person name="Ray D.A."/>
            <person name="Kube M."/>
            <person name="Reinhardt R."/>
            <person name="Pringle T.H."/>
            <person name="Taylor J."/>
            <person name="Jones R.C."/>
            <person name="Nixon B."/>
            <person name="Dacheux J.L."/>
            <person name="Niwa H."/>
            <person name="Sekita Y."/>
            <person name="Huang X."/>
            <person name="Stark A."/>
            <person name="Kheradpour P."/>
            <person name="Kellis M."/>
            <person name="Flicek P."/>
            <person name="Chen Y."/>
            <person name="Webber C."/>
            <person name="Hardison R."/>
            <person name="Nelson J."/>
            <person name="Hallsworth-Pepin K."/>
            <person name="Delehaunty K."/>
            <person name="Markovic C."/>
            <person name="Minx P."/>
            <person name="Feng Y."/>
            <person name="Kremitzki C."/>
            <person name="Mitreva M."/>
            <person name="Glasscock J."/>
            <person name="Wylie T."/>
            <person name="Wohldmann P."/>
            <person name="Thiru P."/>
            <person name="Nhan M.N."/>
            <person name="Pohl C.S."/>
            <person name="Smith S.M."/>
            <person name="Hou S."/>
            <person name="Nefedov M."/>
            <person name="de Jong P.J."/>
            <person name="Renfree M.B."/>
            <person name="Mardis E.R."/>
            <person name="Wilson R.K."/>
        </authorList>
    </citation>
    <scope>NUCLEOTIDE SEQUENCE [LARGE SCALE GENOMIC DNA]</scope>
    <source>
        <strain evidence="28 29">Glennie</strain>
    </source>
</reference>
<dbReference type="InterPro" id="IPR040950">
    <property type="entry name" value="ADGRG1_GAIN_A"/>
</dbReference>
<comment type="similarity">
    <text evidence="4">Belongs to the G-protein coupled receptor 2 family. LN-TM7 subfamily.</text>
</comment>
<evidence type="ECO:0000256" key="1">
    <source>
        <dbReference type="ARBA" id="ARBA00004285"/>
    </source>
</evidence>
<feature type="transmembrane region" description="Helical" evidence="25">
    <location>
        <begin position="563"/>
        <end position="585"/>
    </location>
</feature>
<dbReference type="OMA" id="TYIHRDY"/>
<dbReference type="GO" id="GO:0001525">
    <property type="term" value="P:angiogenesis"/>
    <property type="evidence" value="ECO:0007669"/>
    <property type="project" value="Ensembl"/>
</dbReference>
<dbReference type="GO" id="GO:0045121">
    <property type="term" value="C:membrane raft"/>
    <property type="evidence" value="ECO:0007669"/>
    <property type="project" value="UniProtKB-SubCell"/>
</dbReference>
<feature type="transmembrane region" description="Helical" evidence="25">
    <location>
        <begin position="465"/>
        <end position="483"/>
    </location>
</feature>
<organism evidence="28 29">
    <name type="scientific">Ornithorhynchus anatinus</name>
    <name type="common">Duckbill platypus</name>
    <dbReference type="NCBI Taxonomy" id="9258"/>
    <lineage>
        <taxon>Eukaryota</taxon>
        <taxon>Metazoa</taxon>
        <taxon>Chordata</taxon>
        <taxon>Craniata</taxon>
        <taxon>Vertebrata</taxon>
        <taxon>Euteleostomi</taxon>
        <taxon>Mammalia</taxon>
        <taxon>Monotremata</taxon>
        <taxon>Ornithorhynchidae</taxon>
        <taxon>Ornithorhynchus</taxon>
    </lineage>
</organism>
<dbReference type="GO" id="GO:0045785">
    <property type="term" value="P:positive regulation of cell adhesion"/>
    <property type="evidence" value="ECO:0007669"/>
    <property type="project" value="Ensembl"/>
</dbReference>
<name>A0A6I8PLW3_ORNAN</name>
<keyword evidence="19" id="KW-1015">Disulfide bond</keyword>
<evidence type="ECO:0000259" key="27">
    <source>
        <dbReference type="PROSITE" id="PS50261"/>
    </source>
</evidence>
<evidence type="ECO:0000256" key="16">
    <source>
        <dbReference type="ARBA" id="ARBA00022989"/>
    </source>
</evidence>
<comment type="subunit">
    <text evidence="24">Heterodimer of 2 chains generated by proteolytic processing; the large extracellular N-terminal fragment (ADGRG1 NT) and the membrane-bound C-terminal fragment (ADGRG1-CT) predominantly remain associated and non-covalently linked. ADGRG1 NT self-associates in a trans-trans manner; the homophilic interaction enhances receptor signaling. Interacts with TGM2. Interacts with heparin; leading to the reduction of ADGRG1 shedding. Interacts with COL3A1. Part of a GPCR-tetraspanin complex at least consisting of ADGRG1, CD81, eventually CD9, and GNA11 in which CD81 is enhancing the association of ADGRG1 with GNA11.</text>
</comment>
<dbReference type="GO" id="GO:0072520">
    <property type="term" value="P:seminiferous tubule development"/>
    <property type="evidence" value="ECO:0007669"/>
    <property type="project" value="Ensembl"/>
</dbReference>
<dbReference type="PRINTS" id="PR00249">
    <property type="entry name" value="GPCRSECRETIN"/>
</dbReference>
<dbReference type="GO" id="GO:0005886">
    <property type="term" value="C:plasma membrane"/>
    <property type="evidence" value="ECO:0000318"/>
    <property type="project" value="GO_Central"/>
</dbReference>
<evidence type="ECO:0000256" key="9">
    <source>
        <dbReference type="ARBA" id="ARBA00022674"/>
    </source>
</evidence>
<keyword evidence="17" id="KW-0297">G-protein coupled receptor</keyword>
<dbReference type="InterPro" id="IPR017981">
    <property type="entry name" value="GPCR_2-like_7TM"/>
</dbReference>
<evidence type="ECO:0000256" key="19">
    <source>
        <dbReference type="ARBA" id="ARBA00023157"/>
    </source>
</evidence>
<dbReference type="InterPro" id="IPR046338">
    <property type="entry name" value="GAIN_dom_sf"/>
</dbReference>
<dbReference type="GO" id="GO:0008201">
    <property type="term" value="F:heparin binding"/>
    <property type="evidence" value="ECO:0000318"/>
    <property type="project" value="GO_Central"/>
</dbReference>
<dbReference type="GO" id="GO:0061484">
    <property type="term" value="P:hematopoietic stem cell homeostasis"/>
    <property type="evidence" value="ECO:0007669"/>
    <property type="project" value="Ensembl"/>
</dbReference>
<dbReference type="GO" id="GO:0007200">
    <property type="term" value="P:phospholipase C-activating G protein-coupled receptor signaling pathway"/>
    <property type="evidence" value="ECO:0007669"/>
    <property type="project" value="Ensembl"/>
</dbReference>
<evidence type="ECO:0000256" key="25">
    <source>
        <dbReference type="SAM" id="Phobius"/>
    </source>
</evidence>
<sequence>RACRVTLGKSLRFPVPQNHKEDFIFCGQRNQTEDSSLIYQKGNATHITIENNQSLLKITAPFDPNSNRTTFPPQKGIYHFCIYWFQRMGIFNITYGKNTYMLSNMANEFLCFDHPGENRSKSPALLSTSFSSWRLPQNTTLPNAAVYTFNSHGKPPSTASSSTGSTNLCDLEKELKLLSSFMSSPLKARRMFSQNTVNEHLQSLESKLAAVPFQGERVSFEEENVNATVWKINSSFSPQDLHLNSKMEKDQKEVQGYSLTLPRKLFEMSKGRQGRTEKRLLLVDFSSQALFQDKNSSQVLGEKVLGIVVHGSKVVDLPEPVVLTFHHQPQTKTVTLRCMFWVEDSASHGSGNWNDSGCSTEVGERQTTCLCNHLTYFAVLMVSALEIDVVHKHYLTTISYVGCIISAIACTLTIGFYLFSRRKQRREDYTIKVHMNLLLAVFFLDISFLLSEPVALLENEVACRTSAIFLHFSFLACLTWMGLEGYNLYRLVIEVFRTYVPHYLTKLCVLGWGLPLLLVLVTVLVDGKNYGSFTFTVQMSSQQTSHPSMCWLTDPVVSYVMNLGFFCLVFLFNAIMLIIMTVQIFKLNHQRGDEWHYVLTLLGLSLLLGIPWGLVFFAFTSGTFQLVVLYLFSIITSFQGFLIFLWYWSMQLQAKASSPLKSTSDSVKLQSGSHTSSYRL</sequence>
<evidence type="ECO:0000313" key="29">
    <source>
        <dbReference type="Proteomes" id="UP000002279"/>
    </source>
</evidence>
<dbReference type="GO" id="GO:0090330">
    <property type="term" value="P:regulation of platelet aggregation"/>
    <property type="evidence" value="ECO:0007669"/>
    <property type="project" value="Ensembl"/>
</dbReference>
<dbReference type="GeneTree" id="ENSGT00940000160843"/>
<evidence type="ECO:0000313" key="28">
    <source>
        <dbReference type="Ensembl" id="ENSOANP00000053504.1"/>
    </source>
</evidence>
<dbReference type="GO" id="GO:0097451">
    <property type="term" value="C:glial limiting end-foot"/>
    <property type="evidence" value="ECO:0007669"/>
    <property type="project" value="Ensembl"/>
</dbReference>
<dbReference type="GO" id="GO:2000179">
    <property type="term" value="P:positive regulation of neural precursor cell proliferation"/>
    <property type="evidence" value="ECO:0007669"/>
    <property type="project" value="Ensembl"/>
</dbReference>
<protein>
    <recommendedName>
        <fullName evidence="5">Adhesion G-protein coupled receptor G1</fullName>
    </recommendedName>
    <alternativeName>
        <fullName evidence="23">G-protein coupled receptor 56</fullName>
    </alternativeName>
</protein>
<dbReference type="Pfam" id="PF00002">
    <property type="entry name" value="7tm_2"/>
    <property type="match status" value="1"/>
</dbReference>
<reference evidence="28" key="3">
    <citation type="submission" date="2025-09" db="UniProtKB">
        <authorList>
            <consortium name="Ensembl"/>
        </authorList>
    </citation>
    <scope>IDENTIFICATION</scope>
    <source>
        <strain evidence="28">Glennie</strain>
    </source>
</reference>
<dbReference type="FunFam" id="2.60.220.50:FF:000045">
    <property type="entry name" value="Adhesion G protein-coupled receptor G1"/>
    <property type="match status" value="1"/>
</dbReference>
<dbReference type="InterPro" id="IPR000832">
    <property type="entry name" value="GPCR_2_secretin-like"/>
</dbReference>
<dbReference type="Pfam" id="PF18587">
    <property type="entry name" value="PLL"/>
    <property type="match status" value="1"/>
</dbReference>
<keyword evidence="18 25" id="KW-0472">Membrane</keyword>
<dbReference type="PANTHER" id="PTHR12011">
    <property type="entry name" value="ADHESION G-PROTEIN COUPLED RECEPTOR"/>
    <property type="match status" value="1"/>
</dbReference>
<feature type="transmembrane region" description="Helical" evidence="25">
    <location>
        <begin position="398"/>
        <end position="419"/>
    </location>
</feature>
<dbReference type="Bgee" id="ENSOANG00000004685">
    <property type="expression patterns" value="Expressed in brain and 7 other cell types or tissues"/>
</dbReference>
<dbReference type="GO" id="GO:1900748">
    <property type="term" value="P:positive regulation of vascular endothelial growth factor signaling pathway"/>
    <property type="evidence" value="ECO:0007669"/>
    <property type="project" value="Ensembl"/>
</dbReference>
<keyword evidence="20" id="KW-0675">Receptor</keyword>
<dbReference type="GO" id="GO:0007155">
    <property type="term" value="P:cell adhesion"/>
    <property type="evidence" value="ECO:0007669"/>
    <property type="project" value="UniProtKB-KW"/>
</dbReference>
<dbReference type="GO" id="GO:0005518">
    <property type="term" value="F:collagen binding"/>
    <property type="evidence" value="ECO:0007669"/>
    <property type="project" value="Ensembl"/>
</dbReference>
<feature type="transmembrane region" description="Helical" evidence="25">
    <location>
        <begin position="431"/>
        <end position="450"/>
    </location>
</feature>
<evidence type="ECO:0000256" key="21">
    <source>
        <dbReference type="ARBA" id="ARBA00023180"/>
    </source>
</evidence>
<keyword evidence="7" id="KW-1003">Cell membrane</keyword>
<dbReference type="FunCoup" id="A0A6I8PLW3">
    <property type="interactions" value="83"/>
</dbReference>
<dbReference type="GO" id="GO:0110076">
    <property type="term" value="P:negative regulation of ferroptosis"/>
    <property type="evidence" value="ECO:0007669"/>
    <property type="project" value="Ensembl"/>
</dbReference>
<dbReference type="PRINTS" id="PR01422">
    <property type="entry name" value="GPR56ORPHANR"/>
</dbReference>
<dbReference type="InterPro" id="IPR057244">
    <property type="entry name" value="GAIN_B"/>
</dbReference>
<dbReference type="GO" id="GO:0061351">
    <property type="term" value="P:neural precursor cell proliferation"/>
    <property type="evidence" value="ECO:0007669"/>
    <property type="project" value="Ensembl"/>
</dbReference>
<feature type="transmembrane region" description="Helical" evidence="25">
    <location>
        <begin position="626"/>
        <end position="648"/>
    </location>
</feature>
<dbReference type="GO" id="GO:0021796">
    <property type="term" value="P:cerebral cortex regionalization"/>
    <property type="evidence" value="ECO:0007669"/>
    <property type="project" value="Ensembl"/>
</dbReference>
<evidence type="ECO:0000256" key="2">
    <source>
        <dbReference type="ARBA" id="ARBA00004613"/>
    </source>
</evidence>
<dbReference type="AlphaFoldDB" id="A0A6I8PLW3"/>
<keyword evidence="6" id="KW-0217">Developmental protein</keyword>
<evidence type="ECO:0000256" key="15">
    <source>
        <dbReference type="ARBA" id="ARBA00022902"/>
    </source>
</evidence>
<evidence type="ECO:0000256" key="3">
    <source>
        <dbReference type="ARBA" id="ARBA00004651"/>
    </source>
</evidence>
<evidence type="ECO:0000256" key="24">
    <source>
        <dbReference type="ARBA" id="ARBA00093505"/>
    </source>
</evidence>
<keyword evidence="11" id="KW-0732">Signal</keyword>
<reference evidence="28" key="2">
    <citation type="submission" date="2025-08" db="UniProtKB">
        <authorList>
            <consortium name="Ensembl"/>
        </authorList>
    </citation>
    <scope>IDENTIFICATION</scope>
    <source>
        <strain evidence="28">Glennie</strain>
    </source>
</reference>
<dbReference type="Gene3D" id="1.20.1070.10">
    <property type="entry name" value="Rhodopsin 7-helix transmembrane proteins"/>
    <property type="match status" value="1"/>
</dbReference>
<dbReference type="Ensembl" id="ENSOANT00000063696.1">
    <property type="protein sequence ID" value="ENSOANP00000053504.1"/>
    <property type="gene ID" value="ENSOANG00000004685.4"/>
</dbReference>
<dbReference type="GO" id="GO:0004930">
    <property type="term" value="F:G protein-coupled receptor activity"/>
    <property type="evidence" value="ECO:0000318"/>
    <property type="project" value="GO_Central"/>
</dbReference>